<protein>
    <submittedName>
        <fullName evidence="1">Putative bacteriophage protein</fullName>
    </submittedName>
</protein>
<reference evidence="2" key="1">
    <citation type="submission" date="2011-03" db="EMBL/GenBank/DDBJ databases">
        <authorList>
            <person name="Voget S."/>
            <person name="Streit W.R."/>
            <person name="Jaeger K.E."/>
            <person name="Daniel R."/>
        </authorList>
    </citation>
    <scope>NUCLEOTIDE SEQUENCE [LARGE SCALE GENOMIC DNA]</scope>
    <source>
        <strain evidence="2">PG1</strain>
    </source>
</reference>
<dbReference type="HOGENOM" id="CLU_076286_0_0_4"/>
<dbReference type="InterPro" id="IPR021283">
    <property type="entry name" value="Phage_Wedge1"/>
</dbReference>
<dbReference type="EMBL" id="CP002580">
    <property type="protein sequence ID" value="AJK46302.1"/>
    <property type="molecule type" value="Genomic_DNA"/>
</dbReference>
<name>A0A0B6RLW8_BURPL</name>
<reference evidence="1 2" key="2">
    <citation type="journal article" date="2016" name="Appl. Microbiol. Biotechnol.">
        <title>Mutations improving production and secretion of extracellular lipase by Burkholderia glumae PG1.</title>
        <authorList>
            <person name="Knapp A."/>
            <person name="Voget S."/>
            <person name="Gao R."/>
            <person name="Zaburannyi N."/>
            <person name="Krysciak D."/>
            <person name="Breuer M."/>
            <person name="Hauer B."/>
            <person name="Streit W.R."/>
            <person name="Muller R."/>
            <person name="Daniel R."/>
            <person name="Jaeger K.E."/>
        </authorList>
    </citation>
    <scope>NUCLEOTIDE SEQUENCE [LARGE SCALE GENOMIC DNA]</scope>
    <source>
        <strain evidence="1 2">PG1</strain>
    </source>
</reference>
<proteinExistence type="predicted"/>
<dbReference type="Pfam" id="PF11041">
    <property type="entry name" value="Phage_Wedge1"/>
    <property type="match status" value="1"/>
</dbReference>
<evidence type="ECO:0000313" key="2">
    <source>
        <dbReference type="Proteomes" id="UP000031838"/>
    </source>
</evidence>
<dbReference type="KEGG" id="bgp:BGL_1c17930"/>
<dbReference type="Proteomes" id="UP000031838">
    <property type="component" value="Chromosome 1"/>
</dbReference>
<dbReference type="AlphaFoldDB" id="A0A0B6RLW8"/>
<gene>
    <name evidence="1" type="ORF">BGL_1c17930</name>
</gene>
<accession>A0A0B6RLW8</accession>
<sequence length="224" mass="24432">MAALTDYLDLLTSEHGDRPRFAATVSAVVRPFVEQMTLLAGLPAQFDLDGAVGDQLDIVGQWVGISRRIRTLLTDVYFSLDNEHLGFEQGVWKGPHDPDTGLTRLDDDTYRLVIRARIGANHWDGTLARGSEILNGIFGGGTHAFIEDHQDMSMTIGITGKIPSAVYLALLAEGYIPLKPEGVRVDYVIVTPVDGASLFGFDMENEYVAGFDEGAWGNIVAMDC</sequence>
<keyword evidence="2" id="KW-1185">Reference proteome</keyword>
<dbReference type="RefSeq" id="WP_042624833.1">
    <property type="nucleotide sequence ID" value="NZ_CP002580.1"/>
</dbReference>
<evidence type="ECO:0000313" key="1">
    <source>
        <dbReference type="EMBL" id="AJK46302.1"/>
    </source>
</evidence>
<organism evidence="1 2">
    <name type="scientific">Burkholderia plantarii</name>
    <dbReference type="NCBI Taxonomy" id="41899"/>
    <lineage>
        <taxon>Bacteria</taxon>
        <taxon>Pseudomonadati</taxon>
        <taxon>Pseudomonadota</taxon>
        <taxon>Betaproteobacteria</taxon>
        <taxon>Burkholderiales</taxon>
        <taxon>Burkholderiaceae</taxon>
        <taxon>Burkholderia</taxon>
    </lineage>
</organism>